<dbReference type="NCBIfam" id="TIGR02464">
    <property type="entry name" value="ribofla_fusion"/>
    <property type="match status" value="1"/>
</dbReference>
<dbReference type="SUPFAM" id="SSF143990">
    <property type="entry name" value="YbiA-like"/>
    <property type="match status" value="1"/>
</dbReference>
<dbReference type="Gene3D" id="1.10.357.40">
    <property type="entry name" value="YbiA-like"/>
    <property type="match status" value="1"/>
</dbReference>
<organism evidence="4 5">
    <name type="scientific">Roseovarius indicus</name>
    <dbReference type="NCBI Taxonomy" id="540747"/>
    <lineage>
        <taxon>Bacteria</taxon>
        <taxon>Pseudomonadati</taxon>
        <taxon>Pseudomonadota</taxon>
        <taxon>Alphaproteobacteria</taxon>
        <taxon>Rhodobacterales</taxon>
        <taxon>Roseobacteraceae</taxon>
        <taxon>Roseovarius</taxon>
    </lineage>
</organism>
<reference evidence="4 5" key="1">
    <citation type="submission" date="2015-04" db="EMBL/GenBank/DDBJ databases">
        <title>The draft genome sequence of Roseovarius indicus B108T.</title>
        <authorList>
            <person name="Li G."/>
            <person name="Lai Q."/>
            <person name="Shao Z."/>
            <person name="Yan P."/>
        </authorList>
    </citation>
    <scope>NUCLEOTIDE SEQUENCE [LARGE SCALE GENOMIC DNA]</scope>
    <source>
        <strain evidence="4 5">B108</strain>
    </source>
</reference>
<sequence>MTTPQGYHFFWSGPFSQWQPCRISLWEVEFNCAEQAMMYGKALMFNDRDTASQILAAQDPGKQKALGRTVKGFDEATWANGRYALVREINLAKFDQNKGLRRKLFQTAPKPLAEASPMDVIWGIGLDADTAAQTPVADWPGQNLLGRILTEIRDELSTRHPAEAAACMAGE</sequence>
<evidence type="ECO:0000259" key="3">
    <source>
        <dbReference type="Pfam" id="PF08719"/>
    </source>
</evidence>
<evidence type="ECO:0000256" key="1">
    <source>
        <dbReference type="ARBA" id="ARBA00000022"/>
    </source>
</evidence>
<accession>A0A0T5P5T8</accession>
<dbReference type="PATRIC" id="fig|540747.5.peg.1322"/>
<evidence type="ECO:0000313" key="5">
    <source>
        <dbReference type="Proteomes" id="UP000051401"/>
    </source>
</evidence>
<dbReference type="Pfam" id="PF08719">
    <property type="entry name" value="NADAR"/>
    <property type="match status" value="1"/>
</dbReference>
<dbReference type="OrthoDB" id="512700at2"/>
<name>A0A0T5P5T8_9RHOB</name>
<keyword evidence="5" id="KW-1185">Reference proteome</keyword>
<dbReference type="STRING" id="540747.SAMN04488031_11235"/>
<comment type="caution">
    <text evidence="4">The sequence shown here is derived from an EMBL/GenBank/DDBJ whole genome shotgun (WGS) entry which is preliminary data.</text>
</comment>
<comment type="catalytic activity">
    <reaction evidence="1">
        <text>5-amino-6-(5-phospho-D-ribosylamino)uracil + H2O = 5,6-diaminouracil + D-ribose 5-phosphate</text>
        <dbReference type="Rhea" id="RHEA:55020"/>
        <dbReference type="ChEBI" id="CHEBI:15377"/>
        <dbReference type="ChEBI" id="CHEBI:46252"/>
        <dbReference type="ChEBI" id="CHEBI:58453"/>
        <dbReference type="ChEBI" id="CHEBI:78346"/>
    </reaction>
</comment>
<comment type="catalytic activity">
    <reaction evidence="2">
        <text>2,5-diamino-6-hydroxy-4-(5-phosphoribosylamino)-pyrimidine + H2O = 2,5,6-triamino-4-hydroxypyrimidine + D-ribose 5-phosphate</text>
        <dbReference type="Rhea" id="RHEA:23436"/>
        <dbReference type="ChEBI" id="CHEBI:15377"/>
        <dbReference type="ChEBI" id="CHEBI:58614"/>
        <dbReference type="ChEBI" id="CHEBI:78346"/>
        <dbReference type="ChEBI" id="CHEBI:137796"/>
    </reaction>
</comment>
<dbReference type="AlphaFoldDB" id="A0A0T5P5T8"/>
<dbReference type="InterPro" id="IPR012816">
    <property type="entry name" value="NADAR"/>
</dbReference>
<feature type="domain" description="NADAR" evidence="3">
    <location>
        <begin position="13"/>
        <end position="156"/>
    </location>
</feature>
<dbReference type="RefSeq" id="WP_057818045.1">
    <property type="nucleotide sequence ID" value="NZ_CP031598.1"/>
</dbReference>
<proteinExistence type="predicted"/>
<evidence type="ECO:0000313" key="4">
    <source>
        <dbReference type="EMBL" id="KRS16472.1"/>
    </source>
</evidence>
<dbReference type="Proteomes" id="UP000051401">
    <property type="component" value="Unassembled WGS sequence"/>
</dbReference>
<dbReference type="CDD" id="cd15457">
    <property type="entry name" value="NADAR"/>
    <property type="match status" value="1"/>
</dbReference>
<protein>
    <recommendedName>
        <fullName evidence="3">NADAR domain-containing protein</fullName>
    </recommendedName>
</protein>
<gene>
    <name evidence="4" type="ORF">XM52_17900</name>
</gene>
<evidence type="ECO:0000256" key="2">
    <source>
        <dbReference type="ARBA" id="ARBA00000751"/>
    </source>
</evidence>
<dbReference type="EMBL" id="LAXI01000013">
    <property type="protein sequence ID" value="KRS16472.1"/>
    <property type="molecule type" value="Genomic_DNA"/>
</dbReference>
<dbReference type="InterPro" id="IPR037238">
    <property type="entry name" value="YbiA-like_sf"/>
</dbReference>